<gene>
    <name evidence="4" type="ORF">GJU95_04250</name>
</gene>
<dbReference type="SUPFAM" id="SSF53448">
    <property type="entry name" value="Nucleotide-diphospho-sugar transferases"/>
    <property type="match status" value="1"/>
</dbReference>
<dbReference type="Proteomes" id="UP000488295">
    <property type="component" value="Unassembled WGS sequence"/>
</dbReference>
<dbReference type="CDD" id="cd00761">
    <property type="entry name" value="Glyco_tranf_GTA_type"/>
    <property type="match status" value="1"/>
</dbReference>
<organism evidence="4 5">
    <name type="scientific">Lactobacillus johnsonii</name>
    <dbReference type="NCBI Taxonomy" id="33959"/>
    <lineage>
        <taxon>Bacteria</taxon>
        <taxon>Bacillati</taxon>
        <taxon>Bacillota</taxon>
        <taxon>Bacilli</taxon>
        <taxon>Lactobacillales</taxon>
        <taxon>Lactobacillaceae</taxon>
        <taxon>Lactobacillus</taxon>
    </lineage>
</organism>
<dbReference type="AlphaFoldDB" id="A0A9X4XC27"/>
<dbReference type="RefSeq" id="WP_155692491.1">
    <property type="nucleotide sequence ID" value="NZ_WKKC01000010.1"/>
</dbReference>
<dbReference type="GO" id="GO:0016757">
    <property type="term" value="F:glycosyltransferase activity"/>
    <property type="evidence" value="ECO:0007669"/>
    <property type="project" value="UniProtKB-KW"/>
</dbReference>
<evidence type="ECO:0000259" key="3">
    <source>
        <dbReference type="Pfam" id="PF00535"/>
    </source>
</evidence>
<evidence type="ECO:0000313" key="5">
    <source>
        <dbReference type="Proteomes" id="UP000488295"/>
    </source>
</evidence>
<keyword evidence="1" id="KW-0328">Glycosyltransferase</keyword>
<comment type="caution">
    <text evidence="4">The sequence shown here is derived from an EMBL/GenBank/DDBJ whole genome shotgun (WGS) entry which is preliminary data.</text>
</comment>
<accession>A0A9X4XC27</accession>
<dbReference type="Gene3D" id="3.90.550.10">
    <property type="entry name" value="Spore Coat Polysaccharide Biosynthesis Protein SpsA, Chain A"/>
    <property type="match status" value="1"/>
</dbReference>
<reference evidence="4 5" key="1">
    <citation type="submission" date="2019-11" db="EMBL/GenBank/DDBJ databases">
        <title>Gastrointestinal microbiota of Peromyscus leucopus.</title>
        <authorList>
            <person name="Milovic A."/>
            <person name="Bassam K."/>
            <person name="Barbour A.G."/>
        </authorList>
    </citation>
    <scope>NUCLEOTIDE SEQUENCE [LARGE SCALE GENOMIC DNA]</scope>
    <source>
        <strain evidence="4 5">LL8</strain>
    </source>
</reference>
<proteinExistence type="predicted"/>
<protein>
    <submittedName>
        <fullName evidence="4">Glycosyltransferase</fullName>
    </submittedName>
</protein>
<evidence type="ECO:0000256" key="2">
    <source>
        <dbReference type="ARBA" id="ARBA00022679"/>
    </source>
</evidence>
<dbReference type="PANTHER" id="PTHR22916:SF51">
    <property type="entry name" value="GLYCOSYLTRANSFERASE EPSH-RELATED"/>
    <property type="match status" value="1"/>
</dbReference>
<dbReference type="InterPro" id="IPR001173">
    <property type="entry name" value="Glyco_trans_2-like"/>
</dbReference>
<keyword evidence="2" id="KW-0808">Transferase</keyword>
<dbReference type="PANTHER" id="PTHR22916">
    <property type="entry name" value="GLYCOSYLTRANSFERASE"/>
    <property type="match status" value="1"/>
</dbReference>
<dbReference type="Pfam" id="PF00535">
    <property type="entry name" value="Glycos_transf_2"/>
    <property type="match status" value="1"/>
</dbReference>
<sequence length="333" mass="39451">MSSYKISIIIPAFNEEKNIEKILQSAYTQTYKDFEVIVVDDGSTDNTGIICKKYEENHTNFKYIYKKNAGVSEARNLGLTYINGEYVCFWDADDWVESTYLESMVKNISLTPRPEKTIFIAGCTIDYYKGSHQYSSEKLALKNRLLPKEQLIKSFVFQHEKFRLELWNKIFPKKIVVNKKFDSQYILGEDFEFFTNCLKDIDFLLTVDNSSYHYKVDTSQMKHYTKYKNEIAREKAIAQNLKEIGIDEKSIESFYFRRLLITAYTSLSYLKIDNPKKKEEVSFILKKLRNEKPRGFKPFANYQKAQKIMLILVKFRSSYLVEKYFELKRKIKD</sequence>
<name>A0A9X4XC27_LACJH</name>
<dbReference type="EMBL" id="WKKC01000010">
    <property type="protein sequence ID" value="MTE02985.1"/>
    <property type="molecule type" value="Genomic_DNA"/>
</dbReference>
<evidence type="ECO:0000313" key="4">
    <source>
        <dbReference type="EMBL" id="MTE02985.1"/>
    </source>
</evidence>
<dbReference type="InterPro" id="IPR029044">
    <property type="entry name" value="Nucleotide-diphossugar_trans"/>
</dbReference>
<evidence type="ECO:0000256" key="1">
    <source>
        <dbReference type="ARBA" id="ARBA00022676"/>
    </source>
</evidence>
<feature type="domain" description="Glycosyltransferase 2-like" evidence="3">
    <location>
        <begin position="7"/>
        <end position="110"/>
    </location>
</feature>